<accession>A0A5M7B4U2</accession>
<dbReference type="Proteomes" id="UP000315145">
    <property type="component" value="Unassembled WGS sequence"/>
</dbReference>
<dbReference type="RefSeq" id="WP_144117746.1">
    <property type="nucleotide sequence ID" value="NZ_JACHGE010000007.1"/>
</dbReference>
<dbReference type="AlphaFoldDB" id="A0A5M7B4U2"/>
<comment type="caution">
    <text evidence="1">The sequence shown here is derived from an EMBL/GenBank/DDBJ whole genome shotgun (WGS) entry which is preliminary data.</text>
</comment>
<dbReference type="EMBL" id="VWRS01000009">
    <property type="protein sequence ID" value="KAA5822464.1"/>
    <property type="molecule type" value="Genomic_DNA"/>
</dbReference>
<name>A0A5M7B4U2_9FLAO</name>
<dbReference type="Proteomes" id="UP000322315">
    <property type="component" value="Unassembled WGS sequence"/>
</dbReference>
<sequence>MNQNTNITDSEFKTFYEPLLKGYGEEFKDVIKSKNDICKLLFLDSKGISIEKLLSNIEKESDTYIKSMIYRLVGVREIIYCRENKQKLDVKSVWELISKSIKIIPKEYTISSIGSQGFLSIPLYKFDESLESFDFLRLHIWDDSLNEYIDLEKCENFSIHTHTFFAESWVIVGKIINNRFDYNINSENSNHSFFKVVYNSSLNEVNQHTSKAVNEKIDIELYQTSEELHLENGNYKIEAGKLHKSGHKNSPLPSATFFSFTGKNGLDKSIVIGPKHISESVINRKMIIDPTELLKKIDKQLL</sequence>
<reference evidence="1 4" key="1">
    <citation type="journal article" date="2015" name="Int. J. Syst. Evol. Microbiol.">
        <title>Algibacter amylolyticus sp. nov., isolated from intertidal sediment.</title>
        <authorList>
            <person name="Zhang D.C."/>
            <person name="Wu J."/>
            <person name="Neuner K."/>
            <person name="Yao J."/>
            <person name="Margesin R."/>
        </authorList>
    </citation>
    <scope>NUCLEOTIDE SEQUENCE [LARGE SCALE GENOMIC DNA]</scope>
    <source>
        <strain evidence="1 4">RU-4-M-4</strain>
    </source>
</reference>
<evidence type="ECO:0000313" key="1">
    <source>
        <dbReference type="EMBL" id="KAA5822464.1"/>
    </source>
</evidence>
<evidence type="ECO:0000313" key="4">
    <source>
        <dbReference type="Proteomes" id="UP000322315"/>
    </source>
</evidence>
<reference evidence="2 3" key="2">
    <citation type="submission" date="2019-07" db="EMBL/GenBank/DDBJ databases">
        <title>Algibacter marinivivus sp. nov., isolated from the surface of a marine red alga.</title>
        <authorList>
            <person name="Zhong X."/>
            <person name="Xu W."/>
            <person name="Zhang Y."/>
            <person name="Zhang Q."/>
            <person name="Du Z."/>
        </authorList>
    </citation>
    <scope>NUCLEOTIDE SEQUENCE [LARGE SCALE GENOMIC DNA]</scope>
    <source>
        <strain evidence="2 3">RU-4-M-4</strain>
    </source>
</reference>
<organism evidence="1 4">
    <name type="scientific">Algibacter amylolyticus</name>
    <dbReference type="NCBI Taxonomy" id="1608400"/>
    <lineage>
        <taxon>Bacteria</taxon>
        <taxon>Pseudomonadati</taxon>
        <taxon>Bacteroidota</taxon>
        <taxon>Flavobacteriia</taxon>
        <taxon>Flavobacteriales</taxon>
        <taxon>Flavobacteriaceae</taxon>
        <taxon>Algibacter</taxon>
    </lineage>
</organism>
<gene>
    <name evidence="1" type="ORF">F2B50_15075</name>
    <name evidence="2" type="ORF">FPF71_15075</name>
</gene>
<protein>
    <submittedName>
        <fullName evidence="1">Uncharacterized protein</fullName>
    </submittedName>
</protein>
<evidence type="ECO:0000313" key="3">
    <source>
        <dbReference type="Proteomes" id="UP000315145"/>
    </source>
</evidence>
<reference evidence="1" key="3">
    <citation type="submission" date="2019-09" db="EMBL/GenBank/DDBJ databases">
        <authorList>
            <person name="Zhang D.-C."/>
        </authorList>
    </citation>
    <scope>NUCLEOTIDE SEQUENCE</scope>
    <source>
        <strain evidence="1">RU-4-M-4</strain>
    </source>
</reference>
<proteinExistence type="predicted"/>
<dbReference type="EMBL" id="VMBF01000009">
    <property type="protein sequence ID" value="TSJ73614.1"/>
    <property type="molecule type" value="Genomic_DNA"/>
</dbReference>
<keyword evidence="3" id="KW-1185">Reference proteome</keyword>
<evidence type="ECO:0000313" key="2">
    <source>
        <dbReference type="EMBL" id="TSJ73614.1"/>
    </source>
</evidence>
<dbReference type="OrthoDB" id="1376847at2"/>